<dbReference type="InterPro" id="IPR000242">
    <property type="entry name" value="PTP_cat"/>
</dbReference>
<dbReference type="PANTHER" id="PTHR19134:SF449">
    <property type="entry name" value="TYROSINE-PROTEIN PHOSPHATASE 1"/>
    <property type="match status" value="1"/>
</dbReference>
<dbReference type="InParanoid" id="A8N3C2"/>
<feature type="domain" description="Tyrosine-protein phosphatase" evidence="3">
    <location>
        <begin position="78"/>
        <end position="424"/>
    </location>
</feature>
<evidence type="ECO:0000256" key="2">
    <source>
        <dbReference type="SAM" id="MobiDB-lite"/>
    </source>
</evidence>
<evidence type="ECO:0000313" key="5">
    <source>
        <dbReference type="EMBL" id="EAU92327.1"/>
    </source>
</evidence>
<dbReference type="EMBL" id="AACS02000001">
    <property type="protein sequence ID" value="EAU92327.1"/>
    <property type="molecule type" value="Genomic_DNA"/>
</dbReference>
<dbReference type="CDD" id="cd00047">
    <property type="entry name" value="PTPc"/>
    <property type="match status" value="1"/>
</dbReference>
<sequence length="429" mass="47006">MSPKPSPPQWIRNAYNPAYLRNVLGTLAQRESRRDAARSASRRQAVESDSNGSPGSSKAIKATPEQIEHYSVKIGAGQDNEYRNRYLHLEPYDRTRVVLSAQPNCGDGYLNASWVLEKHGGKWWIATQAPLPHTSHSFLSVLLQPVTRPPPALLAPTTSATPSTSPHPTTRVRTVVQLTQNVESGRRKAHAYFPSKVGKSMIVPAEEGSEALGVKATLLHQETIQEAHCLRSTIAVVPVKNPPPVNTSTYESVEFDDEGGKEDKFGEVHDQRVIFTHLLYTSWPDHGVPEEEDRASLVEFIRLADRLNRDVSLASYPPTSSSTSASNEGDLDPDPPIIVGCSAGVGRTGSFIALSSLMRHLGDLPPANSPTPSSVLPPSPLGPLPEQMSEDCVAQEIDGLREQRQRMVDRPEQVVLIYEVLLKDVFEAS</sequence>
<name>A8N3C2_COPC7</name>
<dbReference type="Gene3D" id="3.90.190.10">
    <property type="entry name" value="Protein tyrosine phosphatase superfamily"/>
    <property type="match status" value="1"/>
</dbReference>
<proteinExistence type="inferred from homology"/>
<dbReference type="RefSeq" id="XP_001829367.1">
    <property type="nucleotide sequence ID" value="XM_001829315.1"/>
</dbReference>
<dbReference type="InterPro" id="IPR003595">
    <property type="entry name" value="Tyr_Pase_cat"/>
</dbReference>
<dbReference type="PANTHER" id="PTHR19134">
    <property type="entry name" value="RECEPTOR-TYPE TYROSINE-PROTEIN PHOSPHATASE"/>
    <property type="match status" value="1"/>
</dbReference>
<dbReference type="STRING" id="240176.A8N3C2"/>
<organism evidence="5 6">
    <name type="scientific">Coprinopsis cinerea (strain Okayama-7 / 130 / ATCC MYA-4618 / FGSC 9003)</name>
    <name type="common">Inky cap fungus</name>
    <name type="synonym">Hormographiella aspergillata</name>
    <dbReference type="NCBI Taxonomy" id="240176"/>
    <lineage>
        <taxon>Eukaryota</taxon>
        <taxon>Fungi</taxon>
        <taxon>Dikarya</taxon>
        <taxon>Basidiomycota</taxon>
        <taxon>Agaricomycotina</taxon>
        <taxon>Agaricomycetes</taxon>
        <taxon>Agaricomycetidae</taxon>
        <taxon>Agaricales</taxon>
        <taxon>Agaricineae</taxon>
        <taxon>Psathyrellaceae</taxon>
        <taxon>Coprinopsis</taxon>
    </lineage>
</organism>
<dbReference type="PROSITE" id="PS50056">
    <property type="entry name" value="TYR_PHOSPHATASE_2"/>
    <property type="match status" value="1"/>
</dbReference>
<evidence type="ECO:0000259" key="3">
    <source>
        <dbReference type="PROSITE" id="PS50055"/>
    </source>
</evidence>
<dbReference type="AlphaFoldDB" id="A8N3C2"/>
<dbReference type="GO" id="GO:0004725">
    <property type="term" value="F:protein tyrosine phosphatase activity"/>
    <property type="evidence" value="ECO:0007669"/>
    <property type="project" value="InterPro"/>
</dbReference>
<dbReference type="Pfam" id="PF00102">
    <property type="entry name" value="Y_phosphatase"/>
    <property type="match status" value="2"/>
</dbReference>
<feature type="region of interest" description="Disordered" evidence="2">
    <location>
        <begin position="363"/>
        <end position="382"/>
    </location>
</feature>
<dbReference type="GeneID" id="6005796"/>
<protein>
    <submittedName>
        <fullName evidence="5">Protein-tyrosine phosphatase 2</fullName>
    </submittedName>
</protein>
<dbReference type="VEuPathDB" id="FungiDB:CC1G_00546"/>
<dbReference type="KEGG" id="cci:CC1G_00546"/>
<keyword evidence="6" id="KW-1185">Reference proteome</keyword>
<reference evidence="5 6" key="1">
    <citation type="journal article" date="2010" name="Proc. Natl. Acad. Sci. U.S.A.">
        <title>Insights into evolution of multicellular fungi from the assembled chromosomes of the mushroom Coprinopsis cinerea (Coprinus cinereus).</title>
        <authorList>
            <person name="Stajich J.E."/>
            <person name="Wilke S.K."/>
            <person name="Ahren D."/>
            <person name="Au C.H."/>
            <person name="Birren B.W."/>
            <person name="Borodovsky M."/>
            <person name="Burns C."/>
            <person name="Canback B."/>
            <person name="Casselton L.A."/>
            <person name="Cheng C.K."/>
            <person name="Deng J."/>
            <person name="Dietrich F.S."/>
            <person name="Fargo D.C."/>
            <person name="Farman M.L."/>
            <person name="Gathman A.C."/>
            <person name="Goldberg J."/>
            <person name="Guigo R."/>
            <person name="Hoegger P.J."/>
            <person name="Hooker J.B."/>
            <person name="Huggins A."/>
            <person name="James T.Y."/>
            <person name="Kamada T."/>
            <person name="Kilaru S."/>
            <person name="Kodira C."/>
            <person name="Kues U."/>
            <person name="Kupfer D."/>
            <person name="Kwan H.S."/>
            <person name="Lomsadze A."/>
            <person name="Li W."/>
            <person name="Lilly W.W."/>
            <person name="Ma L.J."/>
            <person name="Mackey A.J."/>
            <person name="Manning G."/>
            <person name="Martin F."/>
            <person name="Muraguchi H."/>
            <person name="Natvig D.O."/>
            <person name="Palmerini H."/>
            <person name="Ramesh M.A."/>
            <person name="Rehmeyer C.J."/>
            <person name="Roe B.A."/>
            <person name="Shenoy N."/>
            <person name="Stanke M."/>
            <person name="Ter-Hovhannisyan V."/>
            <person name="Tunlid A."/>
            <person name="Velagapudi R."/>
            <person name="Vision T.J."/>
            <person name="Zeng Q."/>
            <person name="Zolan M.E."/>
            <person name="Pukkila P.J."/>
        </authorList>
    </citation>
    <scope>NUCLEOTIDE SEQUENCE [LARGE SCALE GENOMIC DNA]</scope>
    <source>
        <strain evidence="6">Okayama-7 / 130 / ATCC MYA-4618 / FGSC 9003</strain>
    </source>
</reference>
<comment type="caution">
    <text evidence="5">The sequence shown here is derived from an EMBL/GenBank/DDBJ whole genome shotgun (WGS) entry which is preliminary data.</text>
</comment>
<dbReference type="OrthoDB" id="10253954at2759"/>
<feature type="domain" description="Tyrosine specific protein phosphatases" evidence="4">
    <location>
        <begin position="298"/>
        <end position="415"/>
    </location>
</feature>
<dbReference type="InterPro" id="IPR029021">
    <property type="entry name" value="Prot-tyrosine_phosphatase-like"/>
</dbReference>
<dbReference type="Proteomes" id="UP000001861">
    <property type="component" value="Unassembled WGS sequence"/>
</dbReference>
<dbReference type="SMART" id="SM00404">
    <property type="entry name" value="PTPc_motif"/>
    <property type="match status" value="1"/>
</dbReference>
<dbReference type="OMA" id="GHKWWIA"/>
<dbReference type="InterPro" id="IPR000387">
    <property type="entry name" value="Tyr_Pase_dom"/>
</dbReference>
<dbReference type="PRINTS" id="PR00700">
    <property type="entry name" value="PRTYPHPHTASE"/>
</dbReference>
<evidence type="ECO:0000259" key="4">
    <source>
        <dbReference type="PROSITE" id="PS50056"/>
    </source>
</evidence>
<feature type="compositionally biased region" description="Low complexity" evidence="2">
    <location>
        <begin position="313"/>
        <end position="326"/>
    </location>
</feature>
<gene>
    <name evidence="5" type="ORF">CC1G_00546</name>
</gene>
<feature type="region of interest" description="Disordered" evidence="2">
    <location>
        <begin position="30"/>
        <end position="64"/>
    </location>
</feature>
<comment type="similarity">
    <text evidence="1">Belongs to the protein-tyrosine phosphatase family. Non-receptor class subfamily.</text>
</comment>
<feature type="region of interest" description="Disordered" evidence="2">
    <location>
        <begin position="313"/>
        <end position="334"/>
    </location>
</feature>
<dbReference type="InterPro" id="IPR050348">
    <property type="entry name" value="Protein-Tyr_Phosphatase"/>
</dbReference>
<dbReference type="SMART" id="SM00194">
    <property type="entry name" value="PTPc"/>
    <property type="match status" value="1"/>
</dbReference>
<dbReference type="eggNOG" id="KOG0791">
    <property type="taxonomic scope" value="Eukaryota"/>
</dbReference>
<evidence type="ECO:0000313" key="6">
    <source>
        <dbReference type="Proteomes" id="UP000001861"/>
    </source>
</evidence>
<accession>A8N3C2</accession>
<dbReference type="FunCoup" id="A8N3C2">
    <property type="interactions" value="500"/>
</dbReference>
<dbReference type="PROSITE" id="PS50055">
    <property type="entry name" value="TYR_PHOSPHATASE_PTP"/>
    <property type="match status" value="1"/>
</dbReference>
<evidence type="ECO:0000256" key="1">
    <source>
        <dbReference type="ARBA" id="ARBA00009649"/>
    </source>
</evidence>
<dbReference type="SUPFAM" id="SSF52799">
    <property type="entry name" value="(Phosphotyrosine protein) phosphatases II"/>
    <property type="match status" value="1"/>
</dbReference>